<protein>
    <submittedName>
        <fullName evidence="1">Uncharacterized protein</fullName>
    </submittedName>
</protein>
<organism evidence="1">
    <name type="scientific">Caudovirales sp. ctvQY7</name>
    <dbReference type="NCBI Taxonomy" id="2825774"/>
    <lineage>
        <taxon>Viruses</taxon>
        <taxon>Duplodnaviria</taxon>
        <taxon>Heunggongvirae</taxon>
        <taxon>Uroviricota</taxon>
        <taxon>Caudoviricetes</taxon>
    </lineage>
</organism>
<evidence type="ECO:0000313" key="1">
    <source>
        <dbReference type="EMBL" id="DAF93324.1"/>
    </source>
</evidence>
<proteinExistence type="predicted"/>
<accession>A0A8S5UFX5</accession>
<reference evidence="1" key="1">
    <citation type="journal article" date="2021" name="Proc. Natl. Acad. Sci. U.S.A.">
        <title>A Catalog of Tens of Thousands of Viruses from Human Metagenomes Reveals Hidden Associations with Chronic Diseases.</title>
        <authorList>
            <person name="Tisza M.J."/>
            <person name="Buck C.B."/>
        </authorList>
    </citation>
    <scope>NUCLEOTIDE SEQUENCE</scope>
    <source>
        <strain evidence="1">CtvQY7</strain>
    </source>
</reference>
<name>A0A8S5UFX5_9CAUD</name>
<dbReference type="EMBL" id="BK016082">
    <property type="protein sequence ID" value="DAF93324.1"/>
    <property type="molecule type" value="Genomic_DNA"/>
</dbReference>
<sequence length="32" mass="3873">MHGKTWYFCNVKIGHTEKHLHRVLFSYPKTRG</sequence>